<protein>
    <submittedName>
        <fullName evidence="1">Uncharacterized protein</fullName>
    </submittedName>
</protein>
<evidence type="ECO:0000313" key="1">
    <source>
        <dbReference type="EMBL" id="MDZ5762822.1"/>
    </source>
</evidence>
<dbReference type="Proteomes" id="UP001293791">
    <property type="component" value="Unassembled WGS sequence"/>
</dbReference>
<accession>A0ABU5L9K7</accession>
<dbReference type="RefSeq" id="WP_322498264.1">
    <property type="nucleotide sequence ID" value="NZ_JARGYT010000125.1"/>
</dbReference>
<dbReference type="EMBL" id="JARGYT010000125">
    <property type="protein sequence ID" value="MDZ5762822.1"/>
    <property type="molecule type" value="Genomic_DNA"/>
</dbReference>
<gene>
    <name evidence="1" type="ORF">Cyrtocomes_01217</name>
</gene>
<proteinExistence type="predicted"/>
<comment type="caution">
    <text evidence="1">The sequence shown here is derived from an EMBL/GenBank/DDBJ whole genome shotgun (WGS) entry which is preliminary data.</text>
</comment>
<evidence type="ECO:0000313" key="2">
    <source>
        <dbReference type="Proteomes" id="UP001293791"/>
    </source>
</evidence>
<organism evidence="1 2">
    <name type="scientific">Candidatus Cyrtobacter comes</name>
    <dbReference type="NCBI Taxonomy" id="675776"/>
    <lineage>
        <taxon>Bacteria</taxon>
        <taxon>Pseudomonadati</taxon>
        <taxon>Pseudomonadota</taxon>
        <taxon>Alphaproteobacteria</taxon>
        <taxon>Rickettsiales</taxon>
        <taxon>Candidatus Midichloriaceae</taxon>
        <taxon>Candidatus Cyrtobacter</taxon>
    </lineage>
</organism>
<name>A0ABU5L9K7_9RICK</name>
<reference evidence="1 2" key="1">
    <citation type="submission" date="2023-02" db="EMBL/GenBank/DDBJ databases">
        <title>Host association and intracellularity evolved multiple times independently in the Rickettsiales.</title>
        <authorList>
            <person name="Castelli M."/>
            <person name="Nardi T."/>
            <person name="Gammuto L."/>
            <person name="Bellinzona G."/>
            <person name="Sabaneyeva E."/>
            <person name="Potekhin A."/>
            <person name="Serra V."/>
            <person name="Petroni G."/>
            <person name="Sassera D."/>
        </authorList>
    </citation>
    <scope>NUCLEOTIDE SEQUENCE [LARGE SCALE GENOMIC DNA]</scope>
    <source>
        <strain evidence="1 2">BOD18</strain>
    </source>
</reference>
<sequence length="107" mass="12294">MPTQSGRDSFILRIQKFKDEVSKDIGGKTFLGKEQYDDLINICKALEEISRLITDDKLQNILNQHIGDFIAQRHNCVENAILANDIKSVSDFLVETARKIEGMDRRR</sequence>
<keyword evidence="2" id="KW-1185">Reference proteome</keyword>